<dbReference type="PROSITE" id="PS50850">
    <property type="entry name" value="MFS"/>
    <property type="match status" value="1"/>
</dbReference>
<evidence type="ECO:0000256" key="6">
    <source>
        <dbReference type="ARBA" id="ARBA00023136"/>
    </source>
</evidence>
<proteinExistence type="predicted"/>
<dbReference type="Pfam" id="PF00083">
    <property type="entry name" value="Sugar_tr"/>
    <property type="match status" value="1"/>
</dbReference>
<evidence type="ECO:0000256" key="3">
    <source>
        <dbReference type="ARBA" id="ARBA00022475"/>
    </source>
</evidence>
<dbReference type="InterPro" id="IPR005829">
    <property type="entry name" value="Sugar_transporter_CS"/>
</dbReference>
<dbReference type="InterPro" id="IPR036259">
    <property type="entry name" value="MFS_trans_sf"/>
</dbReference>
<feature type="transmembrane region" description="Helical" evidence="7">
    <location>
        <begin position="324"/>
        <end position="343"/>
    </location>
</feature>
<accession>A0ABP7ZRI1</accession>
<evidence type="ECO:0000313" key="9">
    <source>
        <dbReference type="EMBL" id="GAA4168670.1"/>
    </source>
</evidence>
<keyword evidence="6 7" id="KW-0472">Membrane</keyword>
<feature type="transmembrane region" description="Helical" evidence="7">
    <location>
        <begin position="420"/>
        <end position="439"/>
    </location>
</feature>
<feature type="transmembrane region" description="Helical" evidence="7">
    <location>
        <begin position="393"/>
        <end position="414"/>
    </location>
</feature>
<feature type="transmembrane region" description="Helical" evidence="7">
    <location>
        <begin position="201"/>
        <end position="220"/>
    </location>
</feature>
<evidence type="ECO:0000256" key="5">
    <source>
        <dbReference type="ARBA" id="ARBA00022989"/>
    </source>
</evidence>
<comment type="caution">
    <text evidence="9">The sequence shown here is derived from an EMBL/GenBank/DDBJ whole genome shotgun (WGS) entry which is preliminary data.</text>
</comment>
<dbReference type="CDD" id="cd17369">
    <property type="entry name" value="MFS_ShiA_like"/>
    <property type="match status" value="1"/>
</dbReference>
<dbReference type="PANTHER" id="PTHR43045:SF1">
    <property type="entry name" value="SHIKIMATE TRANSPORTER"/>
    <property type="match status" value="1"/>
</dbReference>
<feature type="transmembrane region" description="Helical" evidence="7">
    <location>
        <begin position="293"/>
        <end position="315"/>
    </location>
</feature>
<evidence type="ECO:0000259" key="8">
    <source>
        <dbReference type="PROSITE" id="PS50850"/>
    </source>
</evidence>
<organism evidence="9 10">
    <name type="scientific">Gryllotalpicola koreensis</name>
    <dbReference type="NCBI Taxonomy" id="993086"/>
    <lineage>
        <taxon>Bacteria</taxon>
        <taxon>Bacillati</taxon>
        <taxon>Actinomycetota</taxon>
        <taxon>Actinomycetes</taxon>
        <taxon>Micrococcales</taxon>
        <taxon>Microbacteriaceae</taxon>
        <taxon>Gryllotalpicola</taxon>
    </lineage>
</organism>
<feature type="transmembrane region" description="Helical" evidence="7">
    <location>
        <begin position="47"/>
        <end position="67"/>
    </location>
</feature>
<dbReference type="RefSeq" id="WP_344751603.1">
    <property type="nucleotide sequence ID" value="NZ_BAABBW010000001.1"/>
</dbReference>
<feature type="domain" description="Major facilitator superfamily (MFS) profile" evidence="8">
    <location>
        <begin position="32"/>
        <end position="443"/>
    </location>
</feature>
<sequence length="449" mass="47204">MVSNTSPAVASTSAPRDRSLFAFLGTGQVRRAALSGYLGSTIEFYDFILYATASSVVFGPLFFSGLNPLMQTVASYGTFATGYLSRPIGGIIFGHFGDRIGRKRMLLISMSVMGVASTLVGLVPAVPTLGAVFLILLRLIQGIAIGGEWGGSALLALEHSGGRKRGLAASFANAGGPSGAFLGTAALALFALLPHEQFASWGWRIPFLLSAVLLIIGLYVRMKVQESPMFEKAVELDNRQRAEKRTIPLVEVLKRPRALIVGAFSGMGSFVIQALFSTLALNYAVQHGVSESVGLWGFAASQAAAAITIPIWAALSDRIGRRPVMIFGLVALAALAFPLWSMFGSGSVGQVIAAFLIALPLLQSATFGPLAAFVSETFATSSRYTGASLGYQFASLLGAGFTPVIAASLLAANHGNPAGVLWYLIAMCVISALVLLIFAPESKNLEIDE</sequence>
<evidence type="ECO:0000256" key="2">
    <source>
        <dbReference type="ARBA" id="ARBA00022448"/>
    </source>
</evidence>
<feature type="transmembrane region" description="Helical" evidence="7">
    <location>
        <begin position="258"/>
        <end position="281"/>
    </location>
</feature>
<feature type="transmembrane region" description="Helical" evidence="7">
    <location>
        <begin position="349"/>
        <end position="373"/>
    </location>
</feature>
<dbReference type="EMBL" id="BAABBW010000001">
    <property type="protein sequence ID" value="GAA4168670.1"/>
    <property type="molecule type" value="Genomic_DNA"/>
</dbReference>
<keyword evidence="5 7" id="KW-1133">Transmembrane helix</keyword>
<feature type="transmembrane region" description="Helical" evidence="7">
    <location>
        <begin position="73"/>
        <end position="93"/>
    </location>
</feature>
<keyword evidence="2" id="KW-0813">Transport</keyword>
<evidence type="ECO:0000313" key="10">
    <source>
        <dbReference type="Proteomes" id="UP001501079"/>
    </source>
</evidence>
<feature type="transmembrane region" description="Helical" evidence="7">
    <location>
        <begin position="105"/>
        <end position="126"/>
    </location>
</feature>
<evidence type="ECO:0000256" key="1">
    <source>
        <dbReference type="ARBA" id="ARBA00004651"/>
    </source>
</evidence>
<dbReference type="Proteomes" id="UP001501079">
    <property type="component" value="Unassembled WGS sequence"/>
</dbReference>
<dbReference type="PANTHER" id="PTHR43045">
    <property type="entry name" value="SHIKIMATE TRANSPORTER"/>
    <property type="match status" value="1"/>
</dbReference>
<dbReference type="InterPro" id="IPR005828">
    <property type="entry name" value="MFS_sugar_transport-like"/>
</dbReference>
<name>A0ABP7ZRI1_9MICO</name>
<dbReference type="Gene3D" id="1.20.1250.20">
    <property type="entry name" value="MFS general substrate transporter like domains"/>
    <property type="match status" value="2"/>
</dbReference>
<gene>
    <name evidence="9" type="ORF">GCM10022287_04080</name>
</gene>
<evidence type="ECO:0000256" key="4">
    <source>
        <dbReference type="ARBA" id="ARBA00022692"/>
    </source>
</evidence>
<feature type="transmembrane region" description="Helical" evidence="7">
    <location>
        <begin position="178"/>
        <end position="195"/>
    </location>
</feature>
<reference evidence="10" key="1">
    <citation type="journal article" date="2019" name="Int. J. Syst. Evol. Microbiol.">
        <title>The Global Catalogue of Microorganisms (GCM) 10K type strain sequencing project: providing services to taxonomists for standard genome sequencing and annotation.</title>
        <authorList>
            <consortium name="The Broad Institute Genomics Platform"/>
            <consortium name="The Broad Institute Genome Sequencing Center for Infectious Disease"/>
            <person name="Wu L."/>
            <person name="Ma J."/>
        </authorList>
    </citation>
    <scope>NUCLEOTIDE SEQUENCE [LARGE SCALE GENOMIC DNA]</scope>
    <source>
        <strain evidence="10">JCM 17591</strain>
    </source>
</reference>
<dbReference type="InterPro" id="IPR020846">
    <property type="entry name" value="MFS_dom"/>
</dbReference>
<dbReference type="SUPFAM" id="SSF103473">
    <property type="entry name" value="MFS general substrate transporter"/>
    <property type="match status" value="1"/>
</dbReference>
<keyword evidence="10" id="KW-1185">Reference proteome</keyword>
<keyword evidence="4 7" id="KW-0812">Transmembrane</keyword>
<keyword evidence="3" id="KW-1003">Cell membrane</keyword>
<protein>
    <submittedName>
        <fullName evidence="9">MFS transporter</fullName>
    </submittedName>
</protein>
<comment type="subcellular location">
    <subcellularLocation>
        <location evidence="1">Cell membrane</location>
        <topology evidence="1">Multi-pass membrane protein</topology>
    </subcellularLocation>
</comment>
<evidence type="ECO:0000256" key="7">
    <source>
        <dbReference type="SAM" id="Phobius"/>
    </source>
</evidence>
<dbReference type="PROSITE" id="PS00217">
    <property type="entry name" value="SUGAR_TRANSPORT_2"/>
    <property type="match status" value="1"/>
</dbReference>